<dbReference type="Proteomes" id="UP000321197">
    <property type="component" value="Unassembled WGS sequence"/>
</dbReference>
<evidence type="ECO:0000256" key="1">
    <source>
        <dbReference type="SAM" id="SignalP"/>
    </source>
</evidence>
<dbReference type="PANTHER" id="PTHR38075:SF1">
    <property type="entry name" value="DUF4139 DOMAIN-CONTAINING PROTEIN"/>
    <property type="match status" value="1"/>
</dbReference>
<evidence type="ECO:0000313" key="2">
    <source>
        <dbReference type="EMBL" id="GEM82132.1"/>
    </source>
</evidence>
<dbReference type="PANTHER" id="PTHR38075">
    <property type="entry name" value="DUF4139 DOMAIN-CONTAINING PROTEIN"/>
    <property type="match status" value="1"/>
</dbReference>
<evidence type="ECO:0000313" key="3">
    <source>
        <dbReference type="Proteomes" id="UP000321197"/>
    </source>
</evidence>
<comment type="caution">
    <text evidence="2">The sequence shown here is derived from an EMBL/GenBank/DDBJ whole genome shotgun (WGS) entry which is preliminary data.</text>
</comment>
<dbReference type="OrthoDB" id="30161at2"/>
<dbReference type="AlphaFoldDB" id="A0A511R021"/>
<dbReference type="RefSeq" id="WP_119339457.1">
    <property type="nucleotide sequence ID" value="NZ_BJXL01000004.1"/>
</dbReference>
<protein>
    <recommendedName>
        <fullName evidence="4">DUF4139 domain-containing protein</fullName>
    </recommendedName>
</protein>
<reference evidence="2 3" key="1">
    <citation type="submission" date="2019-07" db="EMBL/GenBank/DDBJ databases">
        <title>Whole genome shotgun sequence of Meiothermus hypogaeus NBRC 106114.</title>
        <authorList>
            <person name="Hosoyama A."/>
            <person name="Uohara A."/>
            <person name="Ohji S."/>
            <person name="Ichikawa N."/>
        </authorList>
    </citation>
    <scope>NUCLEOTIDE SEQUENCE [LARGE SCALE GENOMIC DNA]</scope>
    <source>
        <strain evidence="2 3">NBRC 106114</strain>
    </source>
</reference>
<organism evidence="2 3">
    <name type="scientific">Meiothermus hypogaeus NBRC 106114</name>
    <dbReference type="NCBI Taxonomy" id="1227553"/>
    <lineage>
        <taxon>Bacteria</taxon>
        <taxon>Thermotogati</taxon>
        <taxon>Deinococcota</taxon>
        <taxon>Deinococci</taxon>
        <taxon>Thermales</taxon>
        <taxon>Thermaceae</taxon>
        <taxon>Meiothermus</taxon>
    </lineage>
</organism>
<feature type="chain" id="PRO_5021883333" description="DUF4139 domain-containing protein" evidence="1">
    <location>
        <begin position="19"/>
        <end position="408"/>
    </location>
</feature>
<keyword evidence="1" id="KW-0732">Signal</keyword>
<sequence length="408" mass="45456">MRIKLSLLAMMLFGMAQAQETVIYRGFAELRQLQTLPQNEWTWEPGETLFQSLVPGTLRLIGVTEQSRRVQVAAQQSPLAAYVGKEVQFYWEGQWRKATLVSAERNLYLYEGRYLVGLPGTVAYPDPGGFSAVTGPKVIFRYQGGGSGTLAYLTRGLTWNLRYTLEDGELTGWATLTNGLGRTVRLGRTDLVAGSVPLLEGGFSVPAPRPETRMLQAAPAAAEVADAEFVGEAAGTYRYRLPEEVTLEPGLTELPFIRTRVQPVYLWRLQTGFSTERELAFVRGFRFAAPENLAAGVVSVREQGVFVGQAATGDTAKGNQVNLMLGPDPEGRATRQVEQQARNRFRVTTRVQNPKSYAVEVEIQEFMPQPFTLEGEGLERIPEGYRLRFTLAPNQSRSYTYTLILQQR</sequence>
<accession>A0A511R021</accession>
<dbReference type="EMBL" id="BJXL01000004">
    <property type="protein sequence ID" value="GEM82132.1"/>
    <property type="molecule type" value="Genomic_DNA"/>
</dbReference>
<proteinExistence type="predicted"/>
<evidence type="ECO:0008006" key="4">
    <source>
        <dbReference type="Google" id="ProtNLM"/>
    </source>
</evidence>
<name>A0A511R021_9DEIN</name>
<feature type="signal peptide" evidence="1">
    <location>
        <begin position="1"/>
        <end position="18"/>
    </location>
</feature>
<gene>
    <name evidence="2" type="ORF">MHY01S_02980</name>
</gene>